<dbReference type="PANTHER" id="PTHR33048">
    <property type="entry name" value="PTH11-LIKE INTEGRAL MEMBRANE PROTEIN (AFU_ORTHOLOGUE AFUA_5G11245)"/>
    <property type="match status" value="1"/>
</dbReference>
<keyword evidence="2 6" id="KW-0812">Transmembrane</keyword>
<dbReference type="AlphaFoldDB" id="A0A1B7NA50"/>
<protein>
    <recommendedName>
        <fullName evidence="7">Rhodopsin domain-containing protein</fullName>
    </recommendedName>
</protein>
<dbReference type="Proteomes" id="UP000092154">
    <property type="component" value="Unassembled WGS sequence"/>
</dbReference>
<evidence type="ECO:0000313" key="8">
    <source>
        <dbReference type="EMBL" id="OAX41688.1"/>
    </source>
</evidence>
<evidence type="ECO:0000259" key="7">
    <source>
        <dbReference type="Pfam" id="PF20684"/>
    </source>
</evidence>
<dbReference type="GO" id="GO:0016020">
    <property type="term" value="C:membrane"/>
    <property type="evidence" value="ECO:0007669"/>
    <property type="project" value="UniProtKB-SubCell"/>
</dbReference>
<feature type="domain" description="Rhodopsin" evidence="7">
    <location>
        <begin position="27"/>
        <end position="215"/>
    </location>
</feature>
<comment type="subcellular location">
    <subcellularLocation>
        <location evidence="1">Membrane</location>
        <topology evidence="1">Multi-pass membrane protein</topology>
    </subcellularLocation>
</comment>
<dbReference type="STRING" id="1314800.A0A1B7NA50"/>
<dbReference type="PANTHER" id="PTHR33048:SF47">
    <property type="entry name" value="INTEGRAL MEMBRANE PROTEIN-RELATED"/>
    <property type="match status" value="1"/>
</dbReference>
<evidence type="ECO:0000256" key="3">
    <source>
        <dbReference type="ARBA" id="ARBA00022989"/>
    </source>
</evidence>
<evidence type="ECO:0000256" key="4">
    <source>
        <dbReference type="ARBA" id="ARBA00023136"/>
    </source>
</evidence>
<evidence type="ECO:0000256" key="2">
    <source>
        <dbReference type="ARBA" id="ARBA00022692"/>
    </source>
</evidence>
<gene>
    <name evidence="8" type="ORF">K503DRAFT_462117</name>
</gene>
<evidence type="ECO:0000256" key="6">
    <source>
        <dbReference type="SAM" id="Phobius"/>
    </source>
</evidence>
<feature type="transmembrane region" description="Helical" evidence="6">
    <location>
        <begin position="12"/>
        <end position="31"/>
    </location>
</feature>
<evidence type="ECO:0000313" key="9">
    <source>
        <dbReference type="Proteomes" id="UP000092154"/>
    </source>
</evidence>
<reference evidence="8 9" key="1">
    <citation type="submission" date="2016-06" db="EMBL/GenBank/DDBJ databases">
        <title>Comparative genomics of the ectomycorrhizal sister species Rhizopogon vinicolor and Rhizopogon vesiculosus (Basidiomycota: Boletales) reveals a divergence of the mating type B locus.</title>
        <authorList>
            <consortium name="DOE Joint Genome Institute"/>
            <person name="Mujic A.B."/>
            <person name="Kuo A."/>
            <person name="Tritt A."/>
            <person name="Lipzen A."/>
            <person name="Chen C."/>
            <person name="Johnson J."/>
            <person name="Sharma A."/>
            <person name="Barry K."/>
            <person name="Grigoriev I.V."/>
            <person name="Spatafora J.W."/>
        </authorList>
    </citation>
    <scope>NUCLEOTIDE SEQUENCE [LARGE SCALE GENOMIC DNA]</scope>
    <source>
        <strain evidence="8 9">AM-OR11-026</strain>
    </source>
</reference>
<feature type="transmembrane region" description="Helical" evidence="6">
    <location>
        <begin position="112"/>
        <end position="131"/>
    </location>
</feature>
<accession>A0A1B7NA50</accession>
<evidence type="ECO:0000256" key="5">
    <source>
        <dbReference type="ARBA" id="ARBA00038359"/>
    </source>
</evidence>
<dbReference type="OrthoDB" id="3229610at2759"/>
<keyword evidence="3 6" id="KW-1133">Transmembrane helix</keyword>
<comment type="similarity">
    <text evidence="5">Belongs to the SAT4 family.</text>
</comment>
<feature type="transmembrane region" description="Helical" evidence="6">
    <location>
        <begin position="43"/>
        <end position="62"/>
    </location>
</feature>
<feature type="transmembrane region" description="Helical" evidence="6">
    <location>
        <begin position="227"/>
        <end position="249"/>
    </location>
</feature>
<dbReference type="Pfam" id="PF20684">
    <property type="entry name" value="Fung_rhodopsin"/>
    <property type="match status" value="1"/>
</dbReference>
<sequence>MDDKHALYRLRVSVTVIHTCTIALTSWRLWYKIIQRRWWLEDVWATTALVAVIISEASVWIFSEPPLNSIPGDGPIVAYWLIMISFTIGLWSSRLSILCSIIRLSPPTRIRTVACCTASAFAAIAIALLVQKCWFCARHDDWKTASPLNCPLASSVGVAQVIADFLSDTTLVVLPVHILHQVNLPRDRRILILSVFSGNLLTTLLSIVHAVFFIKADPILRILTGEVEMAFCVIVCDLLPVVTCVHKVLRRKDLEHSQRPVDNHAILLTTVLDMPSSDHPTTQGQKSMP</sequence>
<proteinExistence type="inferred from homology"/>
<feature type="transmembrane region" description="Helical" evidence="6">
    <location>
        <begin position="74"/>
        <end position="91"/>
    </location>
</feature>
<organism evidence="8 9">
    <name type="scientific">Rhizopogon vinicolor AM-OR11-026</name>
    <dbReference type="NCBI Taxonomy" id="1314800"/>
    <lineage>
        <taxon>Eukaryota</taxon>
        <taxon>Fungi</taxon>
        <taxon>Dikarya</taxon>
        <taxon>Basidiomycota</taxon>
        <taxon>Agaricomycotina</taxon>
        <taxon>Agaricomycetes</taxon>
        <taxon>Agaricomycetidae</taxon>
        <taxon>Boletales</taxon>
        <taxon>Suillineae</taxon>
        <taxon>Rhizopogonaceae</taxon>
        <taxon>Rhizopogon</taxon>
    </lineage>
</organism>
<dbReference type="InParanoid" id="A0A1B7NA50"/>
<dbReference type="InterPro" id="IPR052337">
    <property type="entry name" value="SAT4-like"/>
</dbReference>
<dbReference type="EMBL" id="KV448173">
    <property type="protein sequence ID" value="OAX41688.1"/>
    <property type="molecule type" value="Genomic_DNA"/>
</dbReference>
<keyword evidence="4 6" id="KW-0472">Membrane</keyword>
<keyword evidence="9" id="KW-1185">Reference proteome</keyword>
<feature type="transmembrane region" description="Helical" evidence="6">
    <location>
        <begin position="190"/>
        <end position="215"/>
    </location>
</feature>
<dbReference type="InterPro" id="IPR049326">
    <property type="entry name" value="Rhodopsin_dom_fungi"/>
</dbReference>
<evidence type="ECO:0000256" key="1">
    <source>
        <dbReference type="ARBA" id="ARBA00004141"/>
    </source>
</evidence>
<name>A0A1B7NA50_9AGAM</name>